<keyword evidence="2" id="KW-1185">Reference proteome</keyword>
<accession>A0A6H0DBL5</accession>
<dbReference type="Proteomes" id="UP000502959">
    <property type="component" value="Segment"/>
</dbReference>
<reference evidence="1 2" key="1">
    <citation type="submission" date="2020-03" db="EMBL/GenBank/DDBJ databases">
        <title>Complete genome sequence of Pantoea agglomerans bacteriophage vB_PagM_SSEM1.</title>
        <authorList>
            <person name="Truncaite L."/>
            <person name="Alijosius L."/>
            <person name="Petrauskaite E."/>
            <person name="Simoliunas E."/>
        </authorList>
    </citation>
    <scope>NUCLEOTIDE SEQUENCE [LARGE SCALE GENOMIC DNA]</scope>
</reference>
<name>A0A6H0DBL5_9CAUD</name>
<evidence type="ECO:0000313" key="2">
    <source>
        <dbReference type="Proteomes" id="UP000502959"/>
    </source>
</evidence>
<dbReference type="EMBL" id="MT230534">
    <property type="protein sequence ID" value="QIS79342.1"/>
    <property type="molecule type" value="Genomic_DNA"/>
</dbReference>
<proteinExistence type="predicted"/>
<evidence type="ECO:0000313" key="1">
    <source>
        <dbReference type="EMBL" id="QIS79342.1"/>
    </source>
</evidence>
<protein>
    <submittedName>
        <fullName evidence="1">Uncharacterized protein</fullName>
    </submittedName>
</protein>
<organism evidence="1 2">
    <name type="scientific">Pantoea phage vB_PagM_SSEM1</name>
    <dbReference type="NCBI Taxonomy" id="2721760"/>
    <lineage>
        <taxon>Viruses</taxon>
        <taxon>Duplodnaviria</taxon>
        <taxon>Heunggongvirae</taxon>
        <taxon>Uroviricota</taxon>
        <taxon>Caudoviricetes</taxon>
        <taxon>Chaseviridae</taxon>
        <taxon>Cleopatravirinae</taxon>
        <taxon>Loessnervirus</taxon>
        <taxon>Loessnervirus SSEM1</taxon>
    </lineage>
</organism>
<gene>
    <name evidence="1" type="ORF">SSEM1_gp36</name>
</gene>
<sequence>MKSAIRKHSAKVISFEMSDGDLRHYARIGGRFVYMGRKLLGVIPEMAEPDGLWRESIMQALGRGSNCRSLRELVELVTYLNCNTKPEARVMMREWTTIN</sequence>